<evidence type="ECO:0000313" key="4">
    <source>
        <dbReference type="Proteomes" id="UP000812982"/>
    </source>
</evidence>
<keyword evidence="4" id="KW-1185">Reference proteome</keyword>
<dbReference type="EMBL" id="VOMB01000004">
    <property type="protein sequence ID" value="MBU9762928.1"/>
    <property type="molecule type" value="Genomic_DNA"/>
</dbReference>
<feature type="compositionally biased region" description="Basic and acidic residues" evidence="1">
    <location>
        <begin position="348"/>
        <end position="369"/>
    </location>
</feature>
<name>A0ABS6KH86_9MYCO</name>
<dbReference type="Proteomes" id="UP000812982">
    <property type="component" value="Unassembled WGS sequence"/>
</dbReference>
<feature type="compositionally biased region" description="Basic residues" evidence="1">
    <location>
        <begin position="383"/>
        <end position="393"/>
    </location>
</feature>
<feature type="chain" id="PRO_5046347447" description="PE-PPE domain-containing protein" evidence="2">
    <location>
        <begin position="23"/>
        <end position="393"/>
    </location>
</feature>
<gene>
    <name evidence="3" type="ORF">FR943_03545</name>
</gene>
<evidence type="ECO:0000313" key="3">
    <source>
        <dbReference type="EMBL" id="MBU9762928.1"/>
    </source>
</evidence>
<evidence type="ECO:0008006" key="5">
    <source>
        <dbReference type="Google" id="ProtNLM"/>
    </source>
</evidence>
<protein>
    <recommendedName>
        <fullName evidence="5">PE-PPE domain-containing protein</fullName>
    </recommendedName>
</protein>
<dbReference type="RefSeq" id="WP_217154930.1">
    <property type="nucleotide sequence ID" value="NZ_VOMB01000004.1"/>
</dbReference>
<reference evidence="3 4" key="1">
    <citation type="journal article" date="2021" name="Sci. Rep.">
        <title>Phenotypic and genomic hallmarks of a novel, potentially pathogenic rapidly growing Mycobacterium species related to the Mycobacterium fortuitum complex.</title>
        <authorList>
            <person name="Gharbi R."/>
            <person name="Khanna V."/>
            <person name="Frigui W."/>
            <person name="Mhenni B."/>
            <person name="Brosch R."/>
            <person name="Mardassi H."/>
        </authorList>
    </citation>
    <scope>NUCLEOTIDE SEQUENCE [LARGE SCALE GENOMIC DNA]</scope>
    <source>
        <strain evidence="3 4">TNTM28</strain>
    </source>
</reference>
<evidence type="ECO:0000256" key="1">
    <source>
        <dbReference type="SAM" id="MobiDB-lite"/>
    </source>
</evidence>
<evidence type="ECO:0000256" key="2">
    <source>
        <dbReference type="SAM" id="SignalP"/>
    </source>
</evidence>
<keyword evidence="2" id="KW-0732">Signal</keyword>
<sequence length="393" mass="41459">MNSRVSSGLTACVALASAGVIAITPVASPPTPPRVVEASAQLMADFSGMNQAELVAEFGKRLTEQAIQAPLLPLVLAAQLAANDGNRRLQLQLRQIVDAPVYVADPLIEAIAITLPEQFGGGSDHVTNTTDDGAFMQFRNNELLGLRDGINAQIADLLGVTNPLPDQNYNWDLVQGLMESSANIASLAVRAPLGLIPIAQAIAEGNNAALYSAIRAYIDGPQWAIDPAIEGLARALPESLGGGTDGNFRGDNGEDGALMKFRNNQLIGARDNAHHVVAGALGVELDSQDNPVEPDTDNADVQRSTLQAAAPEVGSQNTPETRQQKPKLNVANLKPHVTSVTNVGTSLDDGKARAEKRRDRARANLDRVVNKAKAAADNTSKKLGLKKKSNSDD</sequence>
<organism evidence="3 4">
    <name type="scientific">[Mycobacterium] fortunisiensis</name>
    <dbReference type="NCBI Taxonomy" id="2600579"/>
    <lineage>
        <taxon>Bacteria</taxon>
        <taxon>Bacillati</taxon>
        <taxon>Actinomycetota</taxon>
        <taxon>Actinomycetes</taxon>
        <taxon>Mycobacteriales</taxon>
        <taxon>Mycobacteriaceae</taxon>
        <taxon>Mycolicibacterium</taxon>
    </lineage>
</organism>
<proteinExistence type="predicted"/>
<comment type="caution">
    <text evidence="3">The sequence shown here is derived from an EMBL/GenBank/DDBJ whole genome shotgun (WGS) entry which is preliminary data.</text>
</comment>
<feature type="signal peptide" evidence="2">
    <location>
        <begin position="1"/>
        <end position="22"/>
    </location>
</feature>
<feature type="region of interest" description="Disordered" evidence="1">
    <location>
        <begin position="308"/>
        <end position="393"/>
    </location>
</feature>
<accession>A0ABS6KH86</accession>